<sequence length="130" mass="14759">MKICGIKWSQNSAFYHKDLLPKLAAPRLSTTFSGIRELGILCKRYKETQSNCKRGSEVTTTVKQDNCHQSVKHFDSRVNPSPFSSTLKAEVKFSNAAKLTFVDRDRAQDKTGPKDCYKFDLKVVEFYISG</sequence>
<accession>A0ABQ9FTJ6</accession>
<name>A0ABQ9FTJ6_TEGGR</name>
<dbReference type="EMBL" id="JARBDR010000141">
    <property type="protein sequence ID" value="KAJ8320071.1"/>
    <property type="molecule type" value="Genomic_DNA"/>
</dbReference>
<comment type="caution">
    <text evidence="1">The sequence shown here is derived from an EMBL/GenBank/DDBJ whole genome shotgun (WGS) entry which is preliminary data.</text>
</comment>
<protein>
    <submittedName>
        <fullName evidence="1">Uncharacterized protein</fullName>
    </submittedName>
</protein>
<evidence type="ECO:0000313" key="2">
    <source>
        <dbReference type="Proteomes" id="UP001217089"/>
    </source>
</evidence>
<organism evidence="1 2">
    <name type="scientific">Tegillarca granosa</name>
    <name type="common">Malaysian cockle</name>
    <name type="synonym">Anadara granosa</name>
    <dbReference type="NCBI Taxonomy" id="220873"/>
    <lineage>
        <taxon>Eukaryota</taxon>
        <taxon>Metazoa</taxon>
        <taxon>Spiralia</taxon>
        <taxon>Lophotrochozoa</taxon>
        <taxon>Mollusca</taxon>
        <taxon>Bivalvia</taxon>
        <taxon>Autobranchia</taxon>
        <taxon>Pteriomorphia</taxon>
        <taxon>Arcoida</taxon>
        <taxon>Arcoidea</taxon>
        <taxon>Arcidae</taxon>
        <taxon>Tegillarca</taxon>
    </lineage>
</organism>
<proteinExistence type="predicted"/>
<reference evidence="1 2" key="1">
    <citation type="submission" date="2022-12" db="EMBL/GenBank/DDBJ databases">
        <title>Chromosome-level genome of Tegillarca granosa.</title>
        <authorList>
            <person name="Kim J."/>
        </authorList>
    </citation>
    <scope>NUCLEOTIDE SEQUENCE [LARGE SCALE GENOMIC DNA]</scope>
    <source>
        <strain evidence="1">Teg-2019</strain>
        <tissue evidence="1">Adductor muscle</tissue>
    </source>
</reference>
<evidence type="ECO:0000313" key="1">
    <source>
        <dbReference type="EMBL" id="KAJ8320071.1"/>
    </source>
</evidence>
<keyword evidence="2" id="KW-1185">Reference proteome</keyword>
<dbReference type="Proteomes" id="UP001217089">
    <property type="component" value="Unassembled WGS sequence"/>
</dbReference>
<gene>
    <name evidence="1" type="ORF">KUTeg_001658</name>
</gene>